<organism evidence="3 4">
    <name type="scientific">Trinickia caryophylli</name>
    <name type="common">Paraburkholderia caryophylli</name>
    <dbReference type="NCBI Taxonomy" id="28094"/>
    <lineage>
        <taxon>Bacteria</taxon>
        <taxon>Pseudomonadati</taxon>
        <taxon>Pseudomonadota</taxon>
        <taxon>Betaproteobacteria</taxon>
        <taxon>Burkholderiales</taxon>
        <taxon>Burkholderiaceae</taxon>
        <taxon>Trinickia</taxon>
    </lineage>
</organism>
<dbReference type="SUPFAM" id="SSF50475">
    <property type="entry name" value="FMN-binding split barrel"/>
    <property type="match status" value="1"/>
</dbReference>
<dbReference type="Pfam" id="PF20766">
    <property type="entry name" value="DUF447_C"/>
    <property type="match status" value="1"/>
</dbReference>
<evidence type="ECO:0000259" key="2">
    <source>
        <dbReference type="Pfam" id="PF20766"/>
    </source>
</evidence>
<accession>A0A1X7E3G5</accession>
<evidence type="ECO:0000313" key="3">
    <source>
        <dbReference type="EMBL" id="SMF26137.1"/>
    </source>
</evidence>
<feature type="domain" description="DUF447" evidence="1">
    <location>
        <begin position="7"/>
        <end position="121"/>
    </location>
</feature>
<dbReference type="Pfam" id="PF04289">
    <property type="entry name" value="DUF447_N"/>
    <property type="match status" value="1"/>
</dbReference>
<dbReference type="Gene3D" id="2.30.110.10">
    <property type="entry name" value="Electron Transport, Fmn-binding Protein, Chain A"/>
    <property type="match status" value="1"/>
</dbReference>
<feature type="domain" description="DUF447" evidence="2">
    <location>
        <begin position="128"/>
        <end position="179"/>
    </location>
</feature>
<proteinExistence type="predicted"/>
<evidence type="ECO:0000313" key="4">
    <source>
        <dbReference type="Proteomes" id="UP000192911"/>
    </source>
</evidence>
<dbReference type="AlphaFoldDB" id="A0A1X7E3G5"/>
<dbReference type="InterPro" id="IPR012349">
    <property type="entry name" value="Split_barrel_FMN-bd"/>
</dbReference>
<dbReference type="InterPro" id="IPR049288">
    <property type="entry name" value="DUF447_C"/>
</dbReference>
<dbReference type="InterPro" id="IPR007386">
    <property type="entry name" value="DUF447_N"/>
</dbReference>
<evidence type="ECO:0000259" key="1">
    <source>
        <dbReference type="Pfam" id="PF04289"/>
    </source>
</evidence>
<sequence length="203" mass="22372">MTAMIFETIVTTTSSDGRPHIAPMGVRYEGGFAVLSPFRPSVTLDNIVATRAAVLNFTADVRVFAGCVTRCATEWPTVAATRVACARLAESLAHTELELERIDDDAERPVLYLRPVHQEQHAPFMGFNRAQAAVIEGSVLVSRLFMLSTEKVDREMSYLQIAIDKTAGEHERTAWGWLVAAIARHRASTPAGANEWNTPRVPH</sequence>
<dbReference type="Gene3D" id="1.20.58.290">
    <property type="entry name" value="Hypothetical membrane protein ta0354_69_121"/>
    <property type="match status" value="1"/>
</dbReference>
<protein>
    <recommendedName>
        <fullName evidence="5">DUF447 family protein</fullName>
    </recommendedName>
</protein>
<evidence type="ECO:0008006" key="5">
    <source>
        <dbReference type="Google" id="ProtNLM"/>
    </source>
</evidence>
<reference evidence="4" key="1">
    <citation type="submission" date="2017-04" db="EMBL/GenBank/DDBJ databases">
        <authorList>
            <person name="Varghese N."/>
            <person name="Submissions S."/>
        </authorList>
    </citation>
    <scope>NUCLEOTIDE SEQUENCE [LARGE SCALE GENOMIC DNA]</scope>
    <source>
        <strain evidence="4">Ballard 720</strain>
    </source>
</reference>
<dbReference type="Proteomes" id="UP000192911">
    <property type="component" value="Unassembled WGS sequence"/>
</dbReference>
<dbReference type="STRING" id="28094.SAMN06295900_104373"/>
<gene>
    <name evidence="3" type="ORF">SAMN06295900_104373</name>
</gene>
<keyword evidence="4" id="KW-1185">Reference proteome</keyword>
<dbReference type="EMBL" id="FXAH01000004">
    <property type="protein sequence ID" value="SMF26137.1"/>
    <property type="molecule type" value="Genomic_DNA"/>
</dbReference>
<name>A0A1X7E3G5_TRICW</name>